<dbReference type="PROSITE" id="PS00893">
    <property type="entry name" value="NUDIX_BOX"/>
    <property type="match status" value="1"/>
</dbReference>
<keyword evidence="5" id="KW-0012">Acyltransferase</keyword>
<dbReference type="InterPro" id="IPR016181">
    <property type="entry name" value="Acyl_CoA_acyltransferase"/>
</dbReference>
<dbReference type="GO" id="GO:0016746">
    <property type="term" value="F:acyltransferase activity"/>
    <property type="evidence" value="ECO:0007669"/>
    <property type="project" value="UniProtKB-KW"/>
</dbReference>
<dbReference type="CDD" id="cd02883">
    <property type="entry name" value="NUDIX_Hydrolase"/>
    <property type="match status" value="1"/>
</dbReference>
<dbReference type="RefSeq" id="WP_380053798.1">
    <property type="nucleotide sequence ID" value="NZ_JBHLTC010000037.1"/>
</dbReference>
<proteinExistence type="inferred from homology"/>
<organism evidence="5 6">
    <name type="scientific">Kribbella deserti</name>
    <dbReference type="NCBI Taxonomy" id="1926257"/>
    <lineage>
        <taxon>Bacteria</taxon>
        <taxon>Bacillati</taxon>
        <taxon>Actinomycetota</taxon>
        <taxon>Actinomycetes</taxon>
        <taxon>Propionibacteriales</taxon>
        <taxon>Kribbellaceae</taxon>
        <taxon>Kribbella</taxon>
    </lineage>
</organism>
<name>A0ABV6QWR4_9ACTN</name>
<dbReference type="Gene3D" id="3.90.79.10">
    <property type="entry name" value="Nucleoside Triphosphate Pyrophosphohydrolase"/>
    <property type="match status" value="1"/>
</dbReference>
<dbReference type="InterPro" id="IPR020084">
    <property type="entry name" value="NUDIX_hydrolase_CS"/>
</dbReference>
<dbReference type="InterPro" id="IPR000086">
    <property type="entry name" value="NUDIX_hydrolase_dom"/>
</dbReference>
<sequence>MTVEPRDPELDCVGALIQDARGRVFVQRRTAERRLLPGIWDIVGGHLEPGETPAQALAREIEEETGWVLRETVALIADWQWEYDGVVRRELDYLVTVDGDLTAPRLEVGKHDATAWVGPDDLELLMVGRTDGDRRLLDIVGRAVRCTVTDRLRLEPVTTGHAADLHAVQADPWVAEWYDGAWSYDEAKARAAWFEDQWRADGVSKWLAYRRTGELVGRGGLSCLAPDNPLVAAIASVLPASVAEVWRRDRLEVGWALTAQGRGHGYAAEIGRAGLDLAFGKVGAAAVVAFTEQHNQASRAVMARLGMRFAGEFTAEGLREGAAGVVPDAAFALCVIGPDVR</sequence>
<dbReference type="PROSITE" id="PS51462">
    <property type="entry name" value="NUDIX"/>
    <property type="match status" value="1"/>
</dbReference>
<comment type="similarity">
    <text evidence="1 3">Belongs to the Nudix hydrolase family.</text>
</comment>
<dbReference type="Pfam" id="PF13302">
    <property type="entry name" value="Acetyltransf_3"/>
    <property type="match status" value="1"/>
</dbReference>
<comment type="caution">
    <text evidence="5">The sequence shown here is derived from an EMBL/GenBank/DDBJ whole genome shotgun (WGS) entry which is preliminary data.</text>
</comment>
<dbReference type="EMBL" id="JBHLTC010000037">
    <property type="protein sequence ID" value="MFC0628142.1"/>
    <property type="molecule type" value="Genomic_DNA"/>
</dbReference>
<dbReference type="Proteomes" id="UP001589890">
    <property type="component" value="Unassembled WGS sequence"/>
</dbReference>
<reference evidence="5 6" key="1">
    <citation type="submission" date="2024-09" db="EMBL/GenBank/DDBJ databases">
        <authorList>
            <person name="Sun Q."/>
            <person name="Mori K."/>
        </authorList>
    </citation>
    <scope>NUCLEOTIDE SEQUENCE [LARGE SCALE GENOMIC DNA]</scope>
    <source>
        <strain evidence="5 6">CGMCC 1.15906</strain>
    </source>
</reference>
<dbReference type="EC" id="2.3.1.-" evidence="5"/>
<feature type="domain" description="Nudix hydrolase" evidence="4">
    <location>
        <begin position="8"/>
        <end position="140"/>
    </location>
</feature>
<dbReference type="PANTHER" id="PTHR43792:SF1">
    <property type="entry name" value="N-ACETYLTRANSFERASE DOMAIN-CONTAINING PROTEIN"/>
    <property type="match status" value="1"/>
</dbReference>
<dbReference type="SUPFAM" id="SSF55811">
    <property type="entry name" value="Nudix"/>
    <property type="match status" value="1"/>
</dbReference>
<gene>
    <name evidence="5" type="ORF">ACFFGN_29000</name>
</gene>
<evidence type="ECO:0000256" key="2">
    <source>
        <dbReference type="ARBA" id="ARBA00022801"/>
    </source>
</evidence>
<dbReference type="InterPro" id="IPR020476">
    <property type="entry name" value="Nudix_hydrolase"/>
</dbReference>
<dbReference type="InterPro" id="IPR000182">
    <property type="entry name" value="GNAT_dom"/>
</dbReference>
<evidence type="ECO:0000259" key="4">
    <source>
        <dbReference type="PROSITE" id="PS51462"/>
    </source>
</evidence>
<dbReference type="Gene3D" id="3.40.630.30">
    <property type="match status" value="1"/>
</dbReference>
<dbReference type="SUPFAM" id="SSF55729">
    <property type="entry name" value="Acyl-CoA N-acyltransferases (Nat)"/>
    <property type="match status" value="1"/>
</dbReference>
<protein>
    <submittedName>
        <fullName evidence="5">GNAT family N-acetyltransferase</fullName>
        <ecNumber evidence="5">2.3.1.-</ecNumber>
    </submittedName>
</protein>
<evidence type="ECO:0000256" key="3">
    <source>
        <dbReference type="RuleBase" id="RU003476"/>
    </source>
</evidence>
<evidence type="ECO:0000256" key="1">
    <source>
        <dbReference type="ARBA" id="ARBA00005582"/>
    </source>
</evidence>
<evidence type="ECO:0000313" key="5">
    <source>
        <dbReference type="EMBL" id="MFC0628142.1"/>
    </source>
</evidence>
<dbReference type="InterPro" id="IPR051531">
    <property type="entry name" value="N-acetyltransferase"/>
</dbReference>
<dbReference type="PANTHER" id="PTHR43792">
    <property type="entry name" value="GNAT FAMILY, PUTATIVE (AFU_ORTHOLOGUE AFUA_3G00765)-RELATED-RELATED"/>
    <property type="match status" value="1"/>
</dbReference>
<evidence type="ECO:0000313" key="6">
    <source>
        <dbReference type="Proteomes" id="UP001589890"/>
    </source>
</evidence>
<accession>A0ABV6QWR4</accession>
<dbReference type="InterPro" id="IPR015797">
    <property type="entry name" value="NUDIX_hydrolase-like_dom_sf"/>
</dbReference>
<keyword evidence="2 3" id="KW-0378">Hydrolase</keyword>
<dbReference type="Pfam" id="PF00293">
    <property type="entry name" value="NUDIX"/>
    <property type="match status" value="1"/>
</dbReference>
<keyword evidence="6" id="KW-1185">Reference proteome</keyword>
<dbReference type="PRINTS" id="PR00502">
    <property type="entry name" value="NUDIXFAMILY"/>
</dbReference>
<keyword evidence="5" id="KW-0808">Transferase</keyword>